<accession>A0A645J7A2</accession>
<sequence>MRGCLQPNAGFDAIRRGRDDLVHHPAGLARIARDLGHAFLVVVEFLQRHDRHVDVVLFETVEAGGVVHQDIGVEHEQFGLRCGSAAAGRLLGGGFWHVRGPLRKKSIRATGRRQALPRRDRQP</sequence>
<comment type="caution">
    <text evidence="1">The sequence shown here is derived from an EMBL/GenBank/DDBJ whole genome shotgun (WGS) entry which is preliminary data.</text>
</comment>
<dbReference type="EMBL" id="VSSQ01133775">
    <property type="protein sequence ID" value="MPN59595.1"/>
    <property type="molecule type" value="Genomic_DNA"/>
</dbReference>
<organism evidence="1">
    <name type="scientific">bioreactor metagenome</name>
    <dbReference type="NCBI Taxonomy" id="1076179"/>
    <lineage>
        <taxon>unclassified sequences</taxon>
        <taxon>metagenomes</taxon>
        <taxon>ecological metagenomes</taxon>
    </lineage>
</organism>
<protein>
    <submittedName>
        <fullName evidence="1">Uncharacterized protein</fullName>
    </submittedName>
</protein>
<dbReference type="AlphaFoldDB" id="A0A645J7A2"/>
<reference evidence="1" key="1">
    <citation type="submission" date="2019-08" db="EMBL/GenBank/DDBJ databases">
        <authorList>
            <person name="Kucharzyk K."/>
            <person name="Murdoch R.W."/>
            <person name="Higgins S."/>
            <person name="Loffler F."/>
        </authorList>
    </citation>
    <scope>NUCLEOTIDE SEQUENCE</scope>
</reference>
<evidence type="ECO:0000313" key="1">
    <source>
        <dbReference type="EMBL" id="MPN59595.1"/>
    </source>
</evidence>
<proteinExistence type="predicted"/>
<name>A0A645J7A2_9ZZZZ</name>
<gene>
    <name evidence="1" type="ORF">SDC9_207316</name>
</gene>